<keyword evidence="1" id="KW-1133">Transmembrane helix</keyword>
<keyword evidence="1" id="KW-0812">Transmembrane</keyword>
<dbReference type="InterPro" id="IPR036396">
    <property type="entry name" value="Cyt_P450_sf"/>
</dbReference>
<reference evidence="2 3" key="1">
    <citation type="submission" date="2024-02" db="EMBL/GenBank/DDBJ databases">
        <title>First draft genome assembly of two strains of Seiridium cardinale.</title>
        <authorList>
            <person name="Emiliani G."/>
            <person name="Scali E."/>
        </authorList>
    </citation>
    <scope>NUCLEOTIDE SEQUENCE [LARGE SCALE GENOMIC DNA]</scope>
    <source>
        <strain evidence="2 3">BM-138-000479</strain>
    </source>
</reference>
<protein>
    <submittedName>
        <fullName evidence="2">Cytochrome P450</fullName>
    </submittedName>
</protein>
<gene>
    <name evidence="2" type="ORF">SCAR479_00697</name>
</gene>
<dbReference type="Gene3D" id="1.10.630.10">
    <property type="entry name" value="Cytochrome P450"/>
    <property type="match status" value="1"/>
</dbReference>
<sequence>MSEFDPSSYLRYFPTGHSILRAGMACVFITFGLYFAFVPNQIKQQDRRRKRPPPGPYGLPLVGNLYDLVDSEEVPLKVQEWYRKYRDIFYTRIGVAD</sequence>
<dbReference type="SUPFAM" id="SSF48264">
    <property type="entry name" value="Cytochrome P450"/>
    <property type="match status" value="1"/>
</dbReference>
<keyword evidence="1" id="KW-0472">Membrane</keyword>
<organism evidence="2 3">
    <name type="scientific">Seiridium cardinale</name>
    <dbReference type="NCBI Taxonomy" id="138064"/>
    <lineage>
        <taxon>Eukaryota</taxon>
        <taxon>Fungi</taxon>
        <taxon>Dikarya</taxon>
        <taxon>Ascomycota</taxon>
        <taxon>Pezizomycotina</taxon>
        <taxon>Sordariomycetes</taxon>
        <taxon>Xylariomycetidae</taxon>
        <taxon>Amphisphaeriales</taxon>
        <taxon>Sporocadaceae</taxon>
        <taxon>Seiridium</taxon>
    </lineage>
</organism>
<evidence type="ECO:0000313" key="2">
    <source>
        <dbReference type="EMBL" id="KAK9784138.1"/>
    </source>
</evidence>
<comment type="caution">
    <text evidence="2">The sequence shown here is derived from an EMBL/GenBank/DDBJ whole genome shotgun (WGS) entry which is preliminary data.</text>
</comment>
<proteinExistence type="predicted"/>
<evidence type="ECO:0000313" key="3">
    <source>
        <dbReference type="Proteomes" id="UP001465668"/>
    </source>
</evidence>
<dbReference type="EMBL" id="JARVKM010000001">
    <property type="protein sequence ID" value="KAK9784138.1"/>
    <property type="molecule type" value="Genomic_DNA"/>
</dbReference>
<name>A0ABR2YA92_9PEZI</name>
<feature type="transmembrane region" description="Helical" evidence="1">
    <location>
        <begin position="20"/>
        <end position="42"/>
    </location>
</feature>
<keyword evidence="3" id="KW-1185">Reference proteome</keyword>
<accession>A0ABR2YA92</accession>
<evidence type="ECO:0000256" key="1">
    <source>
        <dbReference type="SAM" id="Phobius"/>
    </source>
</evidence>
<dbReference type="Proteomes" id="UP001465668">
    <property type="component" value="Unassembled WGS sequence"/>
</dbReference>